<keyword evidence="1" id="KW-0378">Hydrolase</keyword>
<keyword evidence="1" id="KW-0645">Protease</keyword>
<dbReference type="EMBL" id="JAOZYB010000286">
    <property type="protein sequence ID" value="MEB3963812.1"/>
    <property type="molecule type" value="Genomic_DNA"/>
</dbReference>
<evidence type="ECO:0000313" key="2">
    <source>
        <dbReference type="Proteomes" id="UP001352223"/>
    </source>
</evidence>
<gene>
    <name evidence="1" type="ORF">OKJ48_26760</name>
</gene>
<dbReference type="GO" id="GO:0006508">
    <property type="term" value="P:proteolysis"/>
    <property type="evidence" value="ECO:0007669"/>
    <property type="project" value="UniProtKB-KW"/>
</dbReference>
<sequence>ALERAGRIVAASRRTEPGALGDISPERVAEVARAAGQPLVLLLDGPEEMPPVLAHRLALWSRETERWLTASGVRLVVACRGEYWEQAGPLFGAGVLHGRPGRLPACVRIGELTAGQARTARERFGIPEGALAPADAGHPLALRLLSEVRAALP</sequence>
<protein>
    <submittedName>
        <fullName evidence="1">Serine protease</fullName>
    </submittedName>
</protein>
<dbReference type="Proteomes" id="UP001352223">
    <property type="component" value="Unassembled WGS sequence"/>
</dbReference>
<keyword evidence="2" id="KW-1185">Reference proteome</keyword>
<accession>A0ABU6CI73</accession>
<feature type="non-terminal residue" evidence="1">
    <location>
        <position position="153"/>
    </location>
</feature>
<name>A0ABU6CI73_9ACTN</name>
<comment type="caution">
    <text evidence="1">The sequence shown here is derived from an EMBL/GenBank/DDBJ whole genome shotgun (WGS) entry which is preliminary data.</text>
</comment>
<reference evidence="1 2" key="1">
    <citation type="submission" date="2022-10" db="EMBL/GenBank/DDBJ databases">
        <authorList>
            <person name="Xie J."/>
            <person name="Shen N."/>
        </authorList>
    </citation>
    <scope>NUCLEOTIDE SEQUENCE [LARGE SCALE GENOMIC DNA]</scope>
    <source>
        <strain evidence="1 2">DSM 41681</strain>
    </source>
</reference>
<proteinExistence type="predicted"/>
<dbReference type="GO" id="GO:0008233">
    <property type="term" value="F:peptidase activity"/>
    <property type="evidence" value="ECO:0007669"/>
    <property type="project" value="UniProtKB-KW"/>
</dbReference>
<feature type="non-terminal residue" evidence="1">
    <location>
        <position position="1"/>
    </location>
</feature>
<evidence type="ECO:0000313" key="1">
    <source>
        <dbReference type="EMBL" id="MEB3963812.1"/>
    </source>
</evidence>
<organism evidence="1 2">
    <name type="scientific">Streptomyces kunmingensis</name>
    <dbReference type="NCBI Taxonomy" id="68225"/>
    <lineage>
        <taxon>Bacteria</taxon>
        <taxon>Bacillati</taxon>
        <taxon>Actinomycetota</taxon>
        <taxon>Actinomycetes</taxon>
        <taxon>Kitasatosporales</taxon>
        <taxon>Streptomycetaceae</taxon>
        <taxon>Streptomyces</taxon>
    </lineage>
</organism>